<sequence length="62" mass="6472">MTPTVLTAMAATHEATSRGSVDAIAPTRALDEPTNCARGRLGAVKGQTDEKNAASSHGQRFF</sequence>
<name>A0A1E8PL35_9BURK</name>
<protein>
    <submittedName>
        <fullName evidence="1">Uncharacterized protein</fullName>
    </submittedName>
</protein>
<evidence type="ECO:0000313" key="2">
    <source>
        <dbReference type="Proteomes" id="UP000092634"/>
    </source>
</evidence>
<proteinExistence type="predicted"/>
<dbReference type="Proteomes" id="UP000092634">
    <property type="component" value="Unassembled WGS sequence"/>
</dbReference>
<evidence type="ECO:0000313" key="1">
    <source>
        <dbReference type="EMBL" id="OFJ47072.1"/>
    </source>
</evidence>
<organism evidence="1 2">
    <name type="scientific">Janthinobacterium lividum</name>
    <dbReference type="NCBI Taxonomy" id="29581"/>
    <lineage>
        <taxon>Bacteria</taxon>
        <taxon>Pseudomonadati</taxon>
        <taxon>Pseudomonadota</taxon>
        <taxon>Betaproteobacteria</taxon>
        <taxon>Burkholderiales</taxon>
        <taxon>Oxalobacteraceae</taxon>
        <taxon>Janthinobacterium</taxon>
    </lineage>
</organism>
<comment type="caution">
    <text evidence="1">The sequence shown here is derived from an EMBL/GenBank/DDBJ whole genome shotgun (WGS) entry which is preliminary data.</text>
</comment>
<accession>A0A1E8PL35</accession>
<reference evidence="1 2" key="1">
    <citation type="submission" date="2016-10" db="EMBL/GenBank/DDBJ databases">
        <title>Updated version of Genome Assembly of Janthinobacterium lividum ERGS5:01.</title>
        <authorList>
            <person name="Kumar R."/>
            <person name="Acharya V."/>
            <person name="Singh D."/>
        </authorList>
    </citation>
    <scope>NUCLEOTIDE SEQUENCE [LARGE SCALE GENOMIC DNA]</scope>
    <source>
        <strain evidence="1 2">ERGS5:01</strain>
    </source>
</reference>
<gene>
    <name evidence="1" type="ORF">BA896_018750</name>
</gene>
<dbReference type="AlphaFoldDB" id="A0A1E8PL35"/>
<dbReference type="EMBL" id="MAQB02000009">
    <property type="protein sequence ID" value="OFJ47072.1"/>
    <property type="molecule type" value="Genomic_DNA"/>
</dbReference>